<keyword evidence="2" id="KW-1185">Reference proteome</keyword>
<evidence type="ECO:0000313" key="1">
    <source>
        <dbReference type="EMBL" id="MEB3069954.1"/>
    </source>
</evidence>
<gene>
    <name evidence="1" type="ORF">K5L39_12230</name>
</gene>
<comment type="caution">
    <text evidence="1">The sequence shown here is derived from an EMBL/GenBank/DDBJ whole genome shotgun (WGS) entry which is preliminary data.</text>
</comment>
<dbReference type="Proteomes" id="UP001299283">
    <property type="component" value="Unassembled WGS sequence"/>
</dbReference>
<evidence type="ECO:0000313" key="2">
    <source>
        <dbReference type="Proteomes" id="UP001299283"/>
    </source>
</evidence>
<dbReference type="EMBL" id="JAYJJQ010000010">
    <property type="protein sequence ID" value="MEB3069954.1"/>
    <property type="molecule type" value="Genomic_DNA"/>
</dbReference>
<reference evidence="1 2" key="1">
    <citation type="submission" date="2023-12" db="EMBL/GenBank/DDBJ databases">
        <title>Description of new species of Mycobacterium terrae complex isolated from sewage at the Sao Paulo Zoological Park Foundation in Brazil.</title>
        <authorList>
            <person name="Romagnoli C.L."/>
            <person name="Conceicao E.C."/>
            <person name="Machado E."/>
            <person name="Barreto L.B.P.F."/>
            <person name="Sharma A."/>
            <person name="Silva N.M."/>
            <person name="Marques L.E."/>
            <person name="Juliana M.A."/>
            <person name="Lourenco M.C.S."/>
            <person name="Digiampietri L.A."/>
            <person name="Suffys P.N."/>
            <person name="Viana-Niero C."/>
        </authorList>
    </citation>
    <scope>NUCLEOTIDE SEQUENCE [LARGE SCALE GENOMIC DNA]</scope>
    <source>
        <strain evidence="1 2">MYC017</strain>
    </source>
</reference>
<protein>
    <recommendedName>
        <fullName evidence="3">PE-PPE domain-containing protein</fullName>
    </recommendedName>
</protein>
<sequence length="431" mass="44416">MSAEIGVSRGHALAARGGSLAVATILASAGLFGVATVEPPASGASFTSVHQDIELTALTPGSFMDALQNMLAEMNLGTLNQVLALLGMVPGTNPEVPFDVDSTVSELLQSFNPGGMTLGDLANSMGIPLADKLWTASGESLLGSANFVINGQTVANPLVFTAPAAFYTTIHPGDANHLYPSINGTPLGNVDLGRLVDLLLGGAGEGDNHSVADLASQLGFNLNQALPPLGGLSGVLGWLSGVSTYGDAINKLGGMLVDFNIEENSCTSAGLLSVCSNNYVNPDLSVNSSLNDWLSGLLQKPTTDIDRIVHSYSYTGILGHEVITPTTLSGTATTLGQYLHTVTWSSTVNGTTTTGPLSDQTLASLLGLDPNQTWNDYLSNMLFGGTFFHEGTDSWGSQTLGELLSSWLPDGSPAVTGLTEVGDYLAALLGG</sequence>
<proteinExistence type="predicted"/>
<name>A0ABU5YXV3_9MYCO</name>
<evidence type="ECO:0008006" key="3">
    <source>
        <dbReference type="Google" id="ProtNLM"/>
    </source>
</evidence>
<accession>A0ABU5YXV3</accession>
<organism evidence="1 2">
    <name type="scientific">[Mycobacterium] vasticus</name>
    <dbReference type="NCBI Taxonomy" id="2875777"/>
    <lineage>
        <taxon>Bacteria</taxon>
        <taxon>Bacillati</taxon>
        <taxon>Actinomycetota</taxon>
        <taxon>Actinomycetes</taxon>
        <taxon>Mycobacteriales</taxon>
        <taxon>Mycobacteriaceae</taxon>
        <taxon>Mycolicibacter</taxon>
    </lineage>
</organism>
<dbReference type="RefSeq" id="WP_225396910.1">
    <property type="nucleotide sequence ID" value="NZ_JAYJJQ010000010.1"/>
</dbReference>